<feature type="region of interest" description="Disordered" evidence="4">
    <location>
        <begin position="1433"/>
        <end position="1549"/>
    </location>
</feature>
<feature type="region of interest" description="Disordered" evidence="4">
    <location>
        <begin position="496"/>
        <end position="561"/>
    </location>
</feature>
<feature type="coiled-coil region" evidence="3">
    <location>
        <begin position="880"/>
        <end position="1022"/>
    </location>
</feature>
<feature type="region of interest" description="Disordered" evidence="4">
    <location>
        <begin position="1172"/>
        <end position="1208"/>
    </location>
</feature>
<evidence type="ECO:0000256" key="1">
    <source>
        <dbReference type="ARBA" id="ARBA00022441"/>
    </source>
</evidence>
<feature type="region of interest" description="Disordered" evidence="4">
    <location>
        <begin position="1083"/>
        <end position="1106"/>
    </location>
</feature>
<dbReference type="Proteomes" id="UP001329825">
    <property type="component" value="Chromosome 6"/>
</dbReference>
<dbReference type="InterPro" id="IPR011043">
    <property type="entry name" value="Gal_Oxase/kelch_b-propeller"/>
</dbReference>
<accession>A0ABZ1D1D5</accession>
<keyword evidence="2" id="KW-0677">Repeat</keyword>
<feature type="compositionally biased region" description="Polar residues" evidence="4">
    <location>
        <begin position="12"/>
        <end position="29"/>
    </location>
</feature>
<keyword evidence="6" id="KW-1185">Reference proteome</keyword>
<evidence type="ECO:0000313" key="5">
    <source>
        <dbReference type="EMBL" id="WRT67696.1"/>
    </source>
</evidence>
<feature type="compositionally biased region" description="Polar residues" evidence="4">
    <location>
        <begin position="692"/>
        <end position="703"/>
    </location>
</feature>
<feature type="compositionally biased region" description="Polar residues" evidence="4">
    <location>
        <begin position="110"/>
        <end position="134"/>
    </location>
</feature>
<feature type="compositionally biased region" description="Basic and acidic residues" evidence="4">
    <location>
        <begin position="608"/>
        <end position="618"/>
    </location>
</feature>
<feature type="compositionally biased region" description="Low complexity" evidence="4">
    <location>
        <begin position="1258"/>
        <end position="1270"/>
    </location>
</feature>
<evidence type="ECO:0000256" key="3">
    <source>
        <dbReference type="SAM" id="Coils"/>
    </source>
</evidence>
<dbReference type="SMART" id="SM00612">
    <property type="entry name" value="Kelch"/>
    <property type="match status" value="4"/>
</dbReference>
<evidence type="ECO:0000313" key="6">
    <source>
        <dbReference type="Proteomes" id="UP001329825"/>
    </source>
</evidence>
<dbReference type="Pfam" id="PF24681">
    <property type="entry name" value="Kelch_KLHDC2_KLHL20_DRC7"/>
    <property type="match status" value="1"/>
</dbReference>
<keyword evidence="1" id="KW-0880">Kelch repeat</keyword>
<organism evidence="5 6">
    <name type="scientific">Kwoniella shivajii</name>
    <dbReference type="NCBI Taxonomy" id="564305"/>
    <lineage>
        <taxon>Eukaryota</taxon>
        <taxon>Fungi</taxon>
        <taxon>Dikarya</taxon>
        <taxon>Basidiomycota</taxon>
        <taxon>Agaricomycotina</taxon>
        <taxon>Tremellomycetes</taxon>
        <taxon>Tremellales</taxon>
        <taxon>Cryptococcaceae</taxon>
        <taxon>Kwoniella</taxon>
    </lineage>
</organism>
<dbReference type="Gene3D" id="1.20.5.170">
    <property type="match status" value="1"/>
</dbReference>
<feature type="region of interest" description="Disordered" evidence="4">
    <location>
        <begin position="1252"/>
        <end position="1278"/>
    </location>
</feature>
<feature type="compositionally biased region" description="Polar residues" evidence="4">
    <location>
        <begin position="638"/>
        <end position="647"/>
    </location>
</feature>
<dbReference type="GeneID" id="87956799"/>
<dbReference type="SUPFAM" id="SSF57997">
    <property type="entry name" value="Tropomyosin"/>
    <property type="match status" value="2"/>
</dbReference>
<dbReference type="InterPro" id="IPR052124">
    <property type="entry name" value="Rab9_kelch_effector"/>
</dbReference>
<gene>
    <name evidence="5" type="ORF">IL334_004668</name>
</gene>
<feature type="compositionally biased region" description="Acidic residues" evidence="4">
    <location>
        <begin position="1452"/>
        <end position="1464"/>
    </location>
</feature>
<protein>
    <submittedName>
        <fullName evidence="5">Uncharacterized protein</fullName>
    </submittedName>
</protein>
<name>A0ABZ1D1D5_9TREE</name>
<feature type="compositionally biased region" description="Low complexity" evidence="4">
    <location>
        <begin position="1177"/>
        <end position="1207"/>
    </location>
</feature>
<dbReference type="PANTHER" id="PTHR46647">
    <property type="entry name" value="RAB9 EFFECTOR PROTEIN WITH KELCH MOTIFS"/>
    <property type="match status" value="1"/>
</dbReference>
<dbReference type="Gene3D" id="2.120.10.80">
    <property type="entry name" value="Kelch-type beta propeller"/>
    <property type="match status" value="2"/>
</dbReference>
<feature type="compositionally biased region" description="Basic residues" evidence="4">
    <location>
        <begin position="1"/>
        <end position="11"/>
    </location>
</feature>
<feature type="compositionally biased region" description="Polar residues" evidence="4">
    <location>
        <begin position="531"/>
        <end position="555"/>
    </location>
</feature>
<feature type="compositionally biased region" description="Low complexity" evidence="4">
    <location>
        <begin position="81"/>
        <end position="109"/>
    </location>
</feature>
<feature type="compositionally biased region" description="Low complexity" evidence="4">
    <location>
        <begin position="1509"/>
        <end position="1529"/>
    </location>
</feature>
<feature type="region of interest" description="Disordered" evidence="4">
    <location>
        <begin position="1"/>
        <end position="134"/>
    </location>
</feature>
<feature type="region of interest" description="Disordered" evidence="4">
    <location>
        <begin position="1336"/>
        <end position="1367"/>
    </location>
</feature>
<dbReference type="PANTHER" id="PTHR46647:SF1">
    <property type="entry name" value="RAB9 EFFECTOR PROTEIN WITH KELCH MOTIFS"/>
    <property type="match status" value="1"/>
</dbReference>
<evidence type="ECO:0000256" key="2">
    <source>
        <dbReference type="ARBA" id="ARBA00022737"/>
    </source>
</evidence>
<dbReference type="InterPro" id="IPR015915">
    <property type="entry name" value="Kelch-typ_b-propeller"/>
</dbReference>
<feature type="compositionally biased region" description="Basic and acidic residues" evidence="4">
    <location>
        <begin position="1441"/>
        <end position="1451"/>
    </location>
</feature>
<feature type="compositionally biased region" description="Low complexity" evidence="4">
    <location>
        <begin position="624"/>
        <end position="637"/>
    </location>
</feature>
<proteinExistence type="predicted"/>
<dbReference type="SUPFAM" id="SSF50965">
    <property type="entry name" value="Galactose oxidase, central domain"/>
    <property type="match status" value="2"/>
</dbReference>
<feature type="compositionally biased region" description="Polar residues" evidence="4">
    <location>
        <begin position="654"/>
        <end position="668"/>
    </location>
</feature>
<sequence length="1549" mass="171555">MTTPSPRRKSFSRYSNPSTMNGMPSQPQRPSVYAGPGPGPGAGSQGQATPPMVNGRRMTSGPMAPGQAPMMNGPGSHPNESSPQISQSGQGQGQGYYSQSQSQQPQFQQRIPSNASSSPIVNSNTGNNPNQYPSALVNNTSYPWMIRPLRLYHPQTSPPSAPQSPFPRYGLSVPAFPSHSGHMLIFGGLVHERVRNDLWSMDIRGCETMPVKTKGDAPIPRVGHSSAMADRIMIVWGGDTKVNVDDPQDERLYILDLRSQEWTSVPVQRGPVGRYGHAVCLIEGKFYVFGGQADGAFMNDLWMYDIKQLSGTTHKWEQINYSTPAPPRRTGHILVAGSTGKLYLFGGTDGNYHYNDTWSFDVATGAWTELSCIGYIPLPREGHAAAIIDDTIYVFGGRDVKGKDLGDLAAFKLSNQRWYMFQNMGPSPSPRSGHAMVAAAGKIFVVGGEANQALTDIRDDPNMIHILDTTKIKYPPDTQPPRGPSAASNHQISTQPLQNISQPHPPGHIQGHAQPQPPRPAAREGSPPKNPLQNVVVNDTPQSVKRTLPNSSSVDSLARAASPPAIGERAASIIPPLAAALPRSESGDLGQIPHTATPRANGGPPQRPRREGDEEFRRALSPINGPTSPSNPNFPNNRVTSPTHNGPSSPPSNPKTGFNPSILGTRSPSPRLRNLDSERPAPPPDAFYYGRSPTSNGFGNRPSSLSNVNDLMRELKNKENEIEVGKKRELSLKVILARAVQQGFVATENEDLDLPNRNIEDEGKDTELIHKLTDALVRLKQEKAVIQNDMISQIRLASEKAMEAERLRRGAIQEAAFYRAKIATLESNSPIDLARVEKERIIELERQIGTLSATHAFTQKELETSHKSIESTKSLHSAALERESETLKRAEEAEEAHREAVEEIEQLHEKGLSNEQTLREHTEKLITLSSTVQQREAEKDHLHSQLEEAQKARDENISLIEQAQIAISAAGARTSEMESLYEKANLRVSALEEELAEVKAELDLKSRDAESAEERYHEIEKAWTQSREEADSLRLVTTSKLGEFLDSHKEMRADESRHTRGYQDQIRALEQEVESLRKMLKEAGQRVDSAESGVSNHRSKSRELESKLQSLRVELRTSKTKLLSHRTELNKYKDLHDSRDNELKEKDIALTDIETRATVLRNLLADHGIAISDNDLDNSSANISSSGSSGNSGQGPNSSGNGSNGDSIRQLENQLRDKTRSNEIAQREIEDLRIRCDEAEDKVESLGRLIERIKDARSPTSSSMRSPTPTGDRDQDRRVGELEKKLMDMENQHKEKVKAVEADYQTAVRYVKGTEKMLKRMKDELNKQKATNVTLQTELDSIRGQPGNRSRDLSGRSTPSSSAGLEGELTRKLNLLTNQHTKLQEDFQASQDVLNARNREVELLRMRIEESEREIENLRDDLDQARQRIHTLLAVGVTSDNEDHDHDRLNGMDDDDDDENDGSEEASMAFDKFTKELKQWERSRSPGNENDIERDNESDDDTAQLPSLSNHSNGHNNAAAATAGSHMNGTGNGNRHQRHSSEYSGDWVQ</sequence>
<dbReference type="RefSeq" id="XP_062792436.1">
    <property type="nucleotide sequence ID" value="XM_062936385.1"/>
</dbReference>
<evidence type="ECO:0000256" key="4">
    <source>
        <dbReference type="SAM" id="MobiDB-lite"/>
    </source>
</evidence>
<feature type="region of interest" description="Disordered" evidence="4">
    <location>
        <begin position="583"/>
        <end position="703"/>
    </location>
</feature>
<feature type="compositionally biased region" description="Acidic residues" evidence="4">
    <location>
        <begin position="1490"/>
        <end position="1502"/>
    </location>
</feature>
<reference evidence="5 6" key="1">
    <citation type="submission" date="2024-01" db="EMBL/GenBank/DDBJ databases">
        <title>Comparative genomics of Cryptococcus and Kwoniella reveals pathogenesis evolution and contrasting modes of karyotype evolution via chromosome fusion or intercentromeric recombination.</title>
        <authorList>
            <person name="Coelho M.A."/>
            <person name="David-Palma M."/>
            <person name="Shea T."/>
            <person name="Bowers K."/>
            <person name="McGinley-Smith S."/>
            <person name="Mohammad A.W."/>
            <person name="Gnirke A."/>
            <person name="Yurkov A.M."/>
            <person name="Nowrousian M."/>
            <person name="Sun S."/>
            <person name="Cuomo C.A."/>
            <person name="Heitman J."/>
        </authorList>
    </citation>
    <scope>NUCLEOTIDE SEQUENCE [LARGE SCALE GENOMIC DNA]</scope>
    <source>
        <strain evidence="5">CBS 11374</strain>
    </source>
</reference>
<dbReference type="InterPro" id="IPR006652">
    <property type="entry name" value="Kelch_1"/>
</dbReference>
<feature type="region of interest" description="Disordered" evidence="4">
    <location>
        <begin position="472"/>
        <end position="491"/>
    </location>
</feature>
<feature type="compositionally biased region" description="Basic and acidic residues" evidence="4">
    <location>
        <begin position="1472"/>
        <end position="1484"/>
    </location>
</feature>
<dbReference type="EMBL" id="CP141886">
    <property type="protein sequence ID" value="WRT67696.1"/>
    <property type="molecule type" value="Genomic_DNA"/>
</dbReference>
<keyword evidence="3" id="KW-0175">Coiled coil</keyword>